<evidence type="ECO:0000256" key="1">
    <source>
        <dbReference type="ARBA" id="ARBA00004123"/>
    </source>
</evidence>
<evidence type="ECO:0000259" key="7">
    <source>
        <dbReference type="PROSITE" id="PS51032"/>
    </source>
</evidence>
<keyword evidence="4" id="KW-0804">Transcription</keyword>
<dbReference type="InterPro" id="IPR036955">
    <property type="entry name" value="AP2/ERF_dom_sf"/>
</dbReference>
<keyword evidence="5" id="KW-0539">Nucleus</keyword>
<dbReference type="Gene3D" id="3.30.730.10">
    <property type="entry name" value="AP2/ERF domain"/>
    <property type="match status" value="1"/>
</dbReference>
<dbReference type="PROSITE" id="PS51032">
    <property type="entry name" value="AP2_ERF"/>
    <property type="match status" value="1"/>
</dbReference>
<feature type="region of interest" description="Disordered" evidence="6">
    <location>
        <begin position="284"/>
        <end position="308"/>
    </location>
</feature>
<dbReference type="AlphaFoldDB" id="A0A2T8I6B7"/>
<dbReference type="GO" id="GO:0005634">
    <property type="term" value="C:nucleus"/>
    <property type="evidence" value="ECO:0007669"/>
    <property type="project" value="UniProtKB-SubCell"/>
</dbReference>
<dbReference type="InterPro" id="IPR001471">
    <property type="entry name" value="AP2/ERF_dom"/>
</dbReference>
<accession>A0A2T8I6B7</accession>
<dbReference type="GO" id="GO:0003677">
    <property type="term" value="F:DNA binding"/>
    <property type="evidence" value="ECO:0007669"/>
    <property type="project" value="UniProtKB-KW"/>
</dbReference>
<dbReference type="SUPFAM" id="SSF54171">
    <property type="entry name" value="DNA-binding domain"/>
    <property type="match status" value="1"/>
</dbReference>
<name>A0A2T8I6B7_9POAL</name>
<dbReference type="Proteomes" id="UP000243499">
    <property type="component" value="Chromosome 9"/>
</dbReference>
<evidence type="ECO:0000313" key="8">
    <source>
        <dbReference type="EMBL" id="PVH33200.1"/>
    </source>
</evidence>
<protein>
    <recommendedName>
        <fullName evidence="7">AP2/ERF domain-containing protein</fullName>
    </recommendedName>
</protein>
<keyword evidence="3" id="KW-0238">DNA-binding</keyword>
<evidence type="ECO:0000256" key="2">
    <source>
        <dbReference type="ARBA" id="ARBA00023015"/>
    </source>
</evidence>
<reference evidence="8" key="1">
    <citation type="submission" date="2018-04" db="EMBL/GenBank/DDBJ databases">
        <title>WGS assembly of Panicum hallii.</title>
        <authorList>
            <person name="Lovell J."/>
            <person name="Jenkins J."/>
            <person name="Lowry D."/>
            <person name="Mamidi S."/>
            <person name="Sreedasyam A."/>
            <person name="Weng X."/>
            <person name="Barry K."/>
            <person name="Bonette J."/>
            <person name="Campitelli B."/>
            <person name="Daum C."/>
            <person name="Gordon S."/>
            <person name="Gould B."/>
            <person name="Lipzen A."/>
            <person name="Macqueen A."/>
            <person name="Palacio-Mejia J."/>
            <person name="Plott C."/>
            <person name="Shakirov E."/>
            <person name="Shu S."/>
            <person name="Yoshinaga Y."/>
            <person name="Zane M."/>
            <person name="Rokhsar D."/>
            <person name="Grimwood J."/>
            <person name="Schmutz J."/>
            <person name="Juenger T."/>
        </authorList>
    </citation>
    <scope>NUCLEOTIDE SEQUENCE [LARGE SCALE GENOMIC DNA]</scope>
    <source>
        <strain evidence="8">FIL2</strain>
    </source>
</reference>
<dbReference type="GO" id="GO:0003700">
    <property type="term" value="F:DNA-binding transcription factor activity"/>
    <property type="evidence" value="ECO:0007669"/>
    <property type="project" value="InterPro"/>
</dbReference>
<comment type="subcellular location">
    <subcellularLocation>
        <location evidence="1">Nucleus</location>
    </subcellularLocation>
</comment>
<dbReference type="EMBL" id="CM008054">
    <property type="protein sequence ID" value="PVH33200.1"/>
    <property type="molecule type" value="Genomic_DNA"/>
</dbReference>
<organism evidence="8">
    <name type="scientific">Panicum hallii</name>
    <dbReference type="NCBI Taxonomy" id="206008"/>
    <lineage>
        <taxon>Eukaryota</taxon>
        <taxon>Viridiplantae</taxon>
        <taxon>Streptophyta</taxon>
        <taxon>Embryophyta</taxon>
        <taxon>Tracheophyta</taxon>
        <taxon>Spermatophyta</taxon>
        <taxon>Magnoliopsida</taxon>
        <taxon>Liliopsida</taxon>
        <taxon>Poales</taxon>
        <taxon>Poaceae</taxon>
        <taxon>PACMAD clade</taxon>
        <taxon>Panicoideae</taxon>
        <taxon>Panicodae</taxon>
        <taxon>Paniceae</taxon>
        <taxon>Panicinae</taxon>
        <taxon>Panicum</taxon>
        <taxon>Panicum sect. Panicum</taxon>
    </lineage>
</organism>
<gene>
    <name evidence="8" type="ORF">PAHAL_9G593500</name>
</gene>
<dbReference type="SMART" id="SM00380">
    <property type="entry name" value="AP2"/>
    <property type="match status" value="1"/>
</dbReference>
<feature type="domain" description="AP2/ERF" evidence="7">
    <location>
        <begin position="107"/>
        <end position="165"/>
    </location>
</feature>
<evidence type="ECO:0000256" key="6">
    <source>
        <dbReference type="SAM" id="MobiDB-lite"/>
    </source>
</evidence>
<proteinExistence type="predicted"/>
<dbReference type="InterPro" id="IPR016177">
    <property type="entry name" value="DNA-bd_dom_sf"/>
</dbReference>
<keyword evidence="2" id="KW-0805">Transcription regulation</keyword>
<sequence>MQVGELGESESVCFILTRREASSNTRVRAQLWQARTPPHSTRTSLPRCLRTRRGSMTTPTISGSAPGAAGAPAAMISGDPAAAAHLQAGRPPAPTPTAPPLPVPRFQYAGVRPIPAGGWAAHVLVDPERHAYRTVGPFPDAHAAALAHDRVAIAFLGDRARANFRPAFHPIEQRFLRLCRTRDGEIDVCTLVADGMYEARYATFLRAVLGLERWGEYLGVVLDFFLDRAAEIGREALEEGGEKLAARFVEMHRNKAVDPRWRAWYLGRVAAGQKQRMERERQQLLQQQQRGGGCASASAMQHQQQQVP</sequence>
<dbReference type="Gramene" id="PVH33200">
    <property type="protein sequence ID" value="PVH33200"/>
    <property type="gene ID" value="PAHAL_9G593500"/>
</dbReference>
<evidence type="ECO:0000256" key="5">
    <source>
        <dbReference type="ARBA" id="ARBA00023242"/>
    </source>
</evidence>
<evidence type="ECO:0000256" key="4">
    <source>
        <dbReference type="ARBA" id="ARBA00023163"/>
    </source>
</evidence>
<evidence type="ECO:0000256" key="3">
    <source>
        <dbReference type="ARBA" id="ARBA00023125"/>
    </source>
</evidence>